<dbReference type="SUPFAM" id="SSF46689">
    <property type="entry name" value="Homeodomain-like"/>
    <property type="match status" value="2"/>
</dbReference>
<dbReference type="Pfam" id="PF12833">
    <property type="entry name" value="HTH_18"/>
    <property type="match status" value="1"/>
</dbReference>
<dbReference type="PROSITE" id="PS01124">
    <property type="entry name" value="HTH_ARAC_FAMILY_2"/>
    <property type="match status" value="1"/>
</dbReference>
<keyword evidence="3" id="KW-0804">Transcription</keyword>
<reference evidence="5 6" key="1">
    <citation type="submission" date="2012-02" db="EMBL/GenBank/DDBJ databases">
        <title>Complete genome sequence of Actinoplanes missouriensis 431 (= NBRC 102363).</title>
        <authorList>
            <person name="Ohnishi Y."/>
            <person name="Ishikawa J."/>
            <person name="Sekine M."/>
            <person name="Hosoyama A."/>
            <person name="Harada T."/>
            <person name="Narita H."/>
            <person name="Hata T."/>
            <person name="Konno Y."/>
            <person name="Tutikane K."/>
            <person name="Fujita N."/>
            <person name="Horinouchi S."/>
            <person name="Hayakawa M."/>
        </authorList>
    </citation>
    <scope>NUCLEOTIDE SEQUENCE [LARGE SCALE GENOMIC DNA]</scope>
    <source>
        <strain evidence="6">ATCC 14538 / DSM 43046 / CBS 188.64 / JCM 3121 / NBRC 102363 / NCIMB 12654 / NRRL B-3342 / UNCC 431</strain>
    </source>
</reference>
<dbReference type="STRING" id="512565.AMIS_35970"/>
<gene>
    <name evidence="5" type="ordered locus">AMIS_35970</name>
</gene>
<keyword evidence="1" id="KW-0805">Transcription regulation</keyword>
<evidence type="ECO:0000256" key="2">
    <source>
        <dbReference type="ARBA" id="ARBA00023125"/>
    </source>
</evidence>
<dbReference type="Pfam" id="PF02311">
    <property type="entry name" value="AraC_binding"/>
    <property type="match status" value="1"/>
</dbReference>
<name>I0H730_ACTM4</name>
<dbReference type="KEGG" id="ams:AMIS_35970"/>
<protein>
    <submittedName>
        <fullName evidence="5">Putative AraC-family transcriptional regulator</fullName>
    </submittedName>
</protein>
<dbReference type="eggNOG" id="COG2169">
    <property type="taxonomic scope" value="Bacteria"/>
</dbReference>
<dbReference type="Gene3D" id="2.60.120.10">
    <property type="entry name" value="Jelly Rolls"/>
    <property type="match status" value="1"/>
</dbReference>
<dbReference type="SUPFAM" id="SSF51215">
    <property type="entry name" value="Regulatory protein AraC"/>
    <property type="match status" value="1"/>
</dbReference>
<dbReference type="HOGENOM" id="CLU_000445_88_3_11"/>
<dbReference type="EMBL" id="AP012319">
    <property type="protein sequence ID" value="BAL88817.1"/>
    <property type="molecule type" value="Genomic_DNA"/>
</dbReference>
<dbReference type="InterPro" id="IPR009057">
    <property type="entry name" value="Homeodomain-like_sf"/>
</dbReference>
<dbReference type="InterPro" id="IPR037923">
    <property type="entry name" value="HTH-like"/>
</dbReference>
<keyword evidence="2" id="KW-0238">DNA-binding</keyword>
<evidence type="ECO:0000313" key="6">
    <source>
        <dbReference type="Proteomes" id="UP000007882"/>
    </source>
</evidence>
<dbReference type="PANTHER" id="PTHR43280">
    <property type="entry name" value="ARAC-FAMILY TRANSCRIPTIONAL REGULATOR"/>
    <property type="match status" value="1"/>
</dbReference>
<dbReference type="PANTHER" id="PTHR43280:SF11">
    <property type="entry name" value="RCS-SPECIFIC HTH-TYPE TRANSCRIPTIONAL ACTIVATOR RCLR"/>
    <property type="match status" value="1"/>
</dbReference>
<evidence type="ECO:0000256" key="1">
    <source>
        <dbReference type="ARBA" id="ARBA00023015"/>
    </source>
</evidence>
<keyword evidence="6" id="KW-1185">Reference proteome</keyword>
<dbReference type="RefSeq" id="WP_014443711.1">
    <property type="nucleotide sequence ID" value="NC_017093.1"/>
</dbReference>
<feature type="domain" description="HTH araC/xylS-type" evidence="4">
    <location>
        <begin position="191"/>
        <end position="289"/>
    </location>
</feature>
<dbReference type="GO" id="GO:0003700">
    <property type="term" value="F:DNA-binding transcription factor activity"/>
    <property type="evidence" value="ECO:0007669"/>
    <property type="project" value="InterPro"/>
</dbReference>
<proteinExistence type="predicted"/>
<dbReference type="InterPro" id="IPR018060">
    <property type="entry name" value="HTH_AraC"/>
</dbReference>
<dbReference type="OrthoDB" id="186135at2"/>
<evidence type="ECO:0000256" key="3">
    <source>
        <dbReference type="ARBA" id="ARBA00023163"/>
    </source>
</evidence>
<dbReference type="InterPro" id="IPR003313">
    <property type="entry name" value="AraC-bd"/>
</dbReference>
<evidence type="ECO:0000259" key="4">
    <source>
        <dbReference type="PROSITE" id="PS01124"/>
    </source>
</evidence>
<dbReference type="InterPro" id="IPR014710">
    <property type="entry name" value="RmlC-like_jellyroll"/>
</dbReference>
<sequence length="304" mass="33268">MGDLPVEQVDALMHIVDGSPAFAGRYLHEGSHPTHTHSFVEVAVVVGGSGVQHSLAGQQRLTVGDVLLLRPGVWHGYEQCRALDLYNCCFTSELLRRELAWTREDPRIGHLLWTGPYAHQRRGMLTGHVEGTAFGECVEHLERLQSLRGRPVSAYKGDLVGGLTLFLSALARALGPADPGSWASVSHPAVLDGMRLMEAKPAHPWTLTDLATQLHVAPGYLVRLFKAATGLPPMAYLSRHRIELAAARLLHTDSPISAIGESVGWPDPNYFARRFKSHYGLSASAYRALSTKRMRAVEPPTVNP</sequence>
<organism evidence="5 6">
    <name type="scientific">Actinoplanes missouriensis (strain ATCC 14538 / DSM 43046 / CBS 188.64 / JCM 3121 / NBRC 102363 / NCIMB 12654 / NRRL B-3342 / UNCC 431)</name>
    <dbReference type="NCBI Taxonomy" id="512565"/>
    <lineage>
        <taxon>Bacteria</taxon>
        <taxon>Bacillati</taxon>
        <taxon>Actinomycetota</taxon>
        <taxon>Actinomycetes</taxon>
        <taxon>Micromonosporales</taxon>
        <taxon>Micromonosporaceae</taxon>
        <taxon>Actinoplanes</taxon>
    </lineage>
</organism>
<evidence type="ECO:0000313" key="5">
    <source>
        <dbReference type="EMBL" id="BAL88817.1"/>
    </source>
</evidence>
<dbReference type="AlphaFoldDB" id="I0H730"/>
<accession>I0H730</accession>
<dbReference type="GO" id="GO:0043565">
    <property type="term" value="F:sequence-specific DNA binding"/>
    <property type="evidence" value="ECO:0007669"/>
    <property type="project" value="InterPro"/>
</dbReference>
<dbReference type="SMART" id="SM00342">
    <property type="entry name" value="HTH_ARAC"/>
    <property type="match status" value="1"/>
</dbReference>
<dbReference type="Gene3D" id="1.10.10.60">
    <property type="entry name" value="Homeodomain-like"/>
    <property type="match status" value="2"/>
</dbReference>
<dbReference type="Proteomes" id="UP000007882">
    <property type="component" value="Chromosome"/>
</dbReference>